<dbReference type="SUPFAM" id="SSF63393">
    <property type="entry name" value="RNA polymerase subunits"/>
    <property type="match status" value="1"/>
</dbReference>
<dbReference type="SMART" id="SM01389">
    <property type="entry name" value="Spt4"/>
    <property type="match status" value="1"/>
</dbReference>
<dbReference type="GO" id="GO:0140673">
    <property type="term" value="P:transcription elongation-coupled chromatin remodeling"/>
    <property type="evidence" value="ECO:0007669"/>
    <property type="project" value="InterPro"/>
</dbReference>
<dbReference type="GO" id="GO:0032044">
    <property type="term" value="C:DSIF complex"/>
    <property type="evidence" value="ECO:0007669"/>
    <property type="project" value="TreeGrafter"/>
</dbReference>
<evidence type="ECO:0000256" key="6">
    <source>
        <dbReference type="ARBA" id="ARBA00023242"/>
    </source>
</evidence>
<comment type="function">
    <text evidence="8">The SPT4-SPT5 complex mediates both activation and inhibition of transcription elongation, and plays a role in pre-mRNA processing. This complex seems to be important for the stability of the RNA polymerase II elongation machinery on the chromatin template but not for the inherent ability of this machinery to translocate down the gene.</text>
</comment>
<gene>
    <name evidence="10" type="ORF">CYLTODRAFT_388358</name>
</gene>
<dbReference type="PANTHER" id="PTHR12882:SF1">
    <property type="entry name" value="TRANSCRIPTION ELONGATION FACTOR SPT4"/>
    <property type="match status" value="1"/>
</dbReference>
<dbReference type="PIRSF" id="PIRSF025023">
    <property type="entry name" value="Spt4"/>
    <property type="match status" value="1"/>
</dbReference>
<dbReference type="CDD" id="cd07973">
    <property type="entry name" value="Spt4"/>
    <property type="match status" value="1"/>
</dbReference>
<evidence type="ECO:0000313" key="11">
    <source>
        <dbReference type="Proteomes" id="UP000054007"/>
    </source>
</evidence>
<protein>
    <recommendedName>
        <fullName evidence="4 8">Transcription elongation factor SPT4</fullName>
    </recommendedName>
</protein>
<organism evidence="10 11">
    <name type="scientific">Cylindrobasidium torrendii FP15055 ss-10</name>
    <dbReference type="NCBI Taxonomy" id="1314674"/>
    <lineage>
        <taxon>Eukaryota</taxon>
        <taxon>Fungi</taxon>
        <taxon>Dikarya</taxon>
        <taxon>Basidiomycota</taxon>
        <taxon>Agaricomycotina</taxon>
        <taxon>Agaricomycetes</taxon>
        <taxon>Agaricomycetidae</taxon>
        <taxon>Agaricales</taxon>
        <taxon>Marasmiineae</taxon>
        <taxon>Physalacriaceae</taxon>
        <taxon>Cylindrobasidium</taxon>
    </lineage>
</organism>
<dbReference type="PANTHER" id="PTHR12882">
    <property type="entry name" value="SUPPRESSOR OF TY 4"/>
    <property type="match status" value="1"/>
</dbReference>
<dbReference type="EMBL" id="KN880442">
    <property type="protein sequence ID" value="KIY72561.1"/>
    <property type="molecule type" value="Genomic_DNA"/>
</dbReference>
<dbReference type="InterPro" id="IPR022800">
    <property type="entry name" value="Spt4/RpoE2_Znf"/>
</dbReference>
<comment type="subcellular location">
    <subcellularLocation>
        <location evidence="2">Chromosome</location>
        <location evidence="2">Centromere</location>
    </subcellularLocation>
    <subcellularLocation>
        <location evidence="1 8">Nucleus</location>
    </subcellularLocation>
</comment>
<evidence type="ECO:0000256" key="5">
    <source>
        <dbReference type="ARBA" id="ARBA00023163"/>
    </source>
</evidence>
<sequence length="124" mass="14008">MDEGLQPIIPSGSSKSRNLRACLLCALVMTGQDFKRMGCPNCDNVLEMKGSSDRVNSCTSIYWEGTIAVMEPETSWVAKWQRTRDYHRGVYAARVKGRLPEEIEDIITQKGFTYRPRDGTAEDD</sequence>
<dbReference type="InterPro" id="IPR038510">
    <property type="entry name" value="Spt4_sf"/>
</dbReference>
<evidence type="ECO:0000256" key="2">
    <source>
        <dbReference type="ARBA" id="ARBA00004584"/>
    </source>
</evidence>
<keyword evidence="7" id="KW-0137">Centromere</keyword>
<dbReference type="GO" id="GO:0000775">
    <property type="term" value="C:chromosome, centromeric region"/>
    <property type="evidence" value="ECO:0007669"/>
    <property type="project" value="UniProtKB-SubCell"/>
</dbReference>
<reference evidence="10 11" key="1">
    <citation type="journal article" date="2015" name="Fungal Genet. Biol.">
        <title>Evolution of novel wood decay mechanisms in Agaricales revealed by the genome sequences of Fistulina hepatica and Cylindrobasidium torrendii.</title>
        <authorList>
            <person name="Floudas D."/>
            <person name="Held B.W."/>
            <person name="Riley R."/>
            <person name="Nagy L.G."/>
            <person name="Koehler G."/>
            <person name="Ransdell A.S."/>
            <person name="Younus H."/>
            <person name="Chow J."/>
            <person name="Chiniquy J."/>
            <person name="Lipzen A."/>
            <person name="Tritt A."/>
            <person name="Sun H."/>
            <person name="Haridas S."/>
            <person name="LaButti K."/>
            <person name="Ohm R.A."/>
            <person name="Kues U."/>
            <person name="Blanchette R.A."/>
            <person name="Grigoriev I.V."/>
            <person name="Minto R.E."/>
            <person name="Hibbett D.S."/>
        </authorList>
    </citation>
    <scope>NUCLEOTIDE SEQUENCE [LARGE SCALE GENOMIC DNA]</scope>
    <source>
        <strain evidence="10 11">FP15055 ss-10</strain>
    </source>
</reference>
<comment type="similarity">
    <text evidence="3 8">Belongs to the SPT4 family.</text>
</comment>
<feature type="domain" description="Spt4/RpoE2 zinc finger" evidence="9">
    <location>
        <begin position="19"/>
        <end position="96"/>
    </location>
</feature>
<evidence type="ECO:0000256" key="3">
    <source>
        <dbReference type="ARBA" id="ARBA00010464"/>
    </source>
</evidence>
<dbReference type="GO" id="GO:0000993">
    <property type="term" value="F:RNA polymerase II complex binding"/>
    <property type="evidence" value="ECO:0007669"/>
    <property type="project" value="TreeGrafter"/>
</dbReference>
<dbReference type="GO" id="GO:0008270">
    <property type="term" value="F:zinc ion binding"/>
    <property type="evidence" value="ECO:0007669"/>
    <property type="project" value="InterPro"/>
</dbReference>
<dbReference type="OrthoDB" id="248751at2759"/>
<proteinExistence type="inferred from homology"/>
<evidence type="ECO:0000256" key="8">
    <source>
        <dbReference type="PIRNR" id="PIRNR025023"/>
    </source>
</evidence>
<dbReference type="Pfam" id="PF06093">
    <property type="entry name" value="Spt4"/>
    <property type="match status" value="1"/>
</dbReference>
<evidence type="ECO:0000256" key="4">
    <source>
        <dbReference type="ARBA" id="ARBA00020182"/>
    </source>
</evidence>
<name>A0A0D7BSH7_9AGAR</name>
<dbReference type="GO" id="GO:0006355">
    <property type="term" value="P:regulation of DNA-templated transcription"/>
    <property type="evidence" value="ECO:0007669"/>
    <property type="project" value="InterPro"/>
</dbReference>
<evidence type="ECO:0000256" key="1">
    <source>
        <dbReference type="ARBA" id="ARBA00004123"/>
    </source>
</evidence>
<dbReference type="Gene3D" id="3.30.40.210">
    <property type="match status" value="1"/>
</dbReference>
<keyword evidence="6 8" id="KW-0539">Nucleus</keyword>
<evidence type="ECO:0000313" key="10">
    <source>
        <dbReference type="EMBL" id="KIY72561.1"/>
    </source>
</evidence>
<keyword evidence="11" id="KW-1185">Reference proteome</keyword>
<dbReference type="InterPro" id="IPR029040">
    <property type="entry name" value="RPABC4/Spt4"/>
</dbReference>
<dbReference type="STRING" id="1314674.A0A0D7BSH7"/>
<dbReference type="InterPro" id="IPR009287">
    <property type="entry name" value="Spt4"/>
</dbReference>
<evidence type="ECO:0000259" key="9">
    <source>
        <dbReference type="SMART" id="SM01389"/>
    </source>
</evidence>
<evidence type="ECO:0000256" key="7">
    <source>
        <dbReference type="ARBA" id="ARBA00023328"/>
    </source>
</evidence>
<keyword evidence="5 8" id="KW-0804">Transcription</keyword>
<dbReference type="AlphaFoldDB" id="A0A0D7BSH7"/>
<accession>A0A0D7BSH7</accession>
<dbReference type="Proteomes" id="UP000054007">
    <property type="component" value="Unassembled WGS sequence"/>
</dbReference>